<sequence length="584" mass="66255">MRTDVFNLAFAYLRLSDDEKEGKSESASISNQRMMIQKYCEQHGIILVDEFVDDGWSGGNFDRPAFQRMLQQLKLGKANMVITKDLSRLGRDMRESSYYAEQYFPEHGIRYLTISDNFDTENENIMAPFLFAMNEVYLRDGSRKVKDVLRSKREHGQYCACPPYGYRKDTNDNNKLVPDESTAPVVQRIFDQAANHGDSARKIASDLNADGVIPPLKYRVMYRDKFTPKGAARASDLWNYTTVKRILKSKVYLGHTILGKSRKVSLKSKKKVPVPKDDWAVTMNTHPPLVSVETYEKAQRNLGRGAKNYLQYEHVRKSIFGGIAVCAKCGYSLCSSGTVYKGEREKYWFLSCTHQRQDIANPCSGVRIRYADLVEIVKRDLNELLNMTDEGIDELVKAALESSGNADMLKAKKAQLQAAEARLLTIDKMVGKLYADNAEGRIDDDRLRRMVSDLEKESVTLKSTIAQLNHLTKPDAIKKDYERFFDMAKQYTHIEELTRDTLLTFVDRIEIGPKILPDGTSKVTHRNQPYRQSVRIFYRFIGEVKREATRDLPIGATGAAPSTQVGVSILNGTEVVDGAQNHAS</sequence>
<dbReference type="InterPro" id="IPR038109">
    <property type="entry name" value="DNA_bind_recomb_sf"/>
</dbReference>
<gene>
    <name evidence="2" type="ORF">H9X91_02045</name>
</gene>
<organism evidence="2 3">
    <name type="scientific">Oscillibacter valericigenes</name>
    <dbReference type="NCBI Taxonomy" id="351091"/>
    <lineage>
        <taxon>Bacteria</taxon>
        <taxon>Bacillati</taxon>
        <taxon>Bacillota</taxon>
        <taxon>Clostridia</taxon>
        <taxon>Eubacteriales</taxon>
        <taxon>Oscillospiraceae</taxon>
        <taxon>Oscillibacter</taxon>
    </lineage>
</organism>
<dbReference type="RefSeq" id="WP_204801973.1">
    <property type="nucleotide sequence ID" value="NZ_JACSNX010000001.1"/>
</dbReference>
<feature type="domain" description="Recombinase" evidence="1">
    <location>
        <begin position="163"/>
        <end position="308"/>
    </location>
</feature>
<dbReference type="InterPro" id="IPR011109">
    <property type="entry name" value="DNA_bind_recombinase_dom"/>
</dbReference>
<dbReference type="InterPro" id="IPR025378">
    <property type="entry name" value="DUF4368"/>
</dbReference>
<keyword evidence="3" id="KW-1185">Reference proteome</keyword>
<dbReference type="Pfam" id="PF00239">
    <property type="entry name" value="Resolvase"/>
    <property type="match status" value="1"/>
</dbReference>
<evidence type="ECO:0000313" key="3">
    <source>
        <dbReference type="Proteomes" id="UP000719500"/>
    </source>
</evidence>
<name>A0ABS2FRK0_9FIRM</name>
<dbReference type="PANTHER" id="PTHR30461:SF23">
    <property type="entry name" value="DNA RECOMBINASE-RELATED"/>
    <property type="match status" value="1"/>
</dbReference>
<dbReference type="PROSITE" id="PS51737">
    <property type="entry name" value="RECOMBINASE_DNA_BIND"/>
    <property type="match status" value="1"/>
</dbReference>
<dbReference type="Pfam" id="PF14287">
    <property type="entry name" value="DUF4368"/>
    <property type="match status" value="1"/>
</dbReference>
<dbReference type="InterPro" id="IPR050639">
    <property type="entry name" value="SSR_resolvase"/>
</dbReference>
<proteinExistence type="predicted"/>
<dbReference type="PANTHER" id="PTHR30461">
    <property type="entry name" value="DNA-INVERTASE FROM LAMBDOID PROPHAGE"/>
    <property type="match status" value="1"/>
</dbReference>
<dbReference type="Gene3D" id="3.40.50.1390">
    <property type="entry name" value="Resolvase, N-terminal catalytic domain"/>
    <property type="match status" value="1"/>
</dbReference>
<dbReference type="InterPro" id="IPR036162">
    <property type="entry name" value="Resolvase-like_N_sf"/>
</dbReference>
<evidence type="ECO:0000259" key="1">
    <source>
        <dbReference type="PROSITE" id="PS51737"/>
    </source>
</evidence>
<comment type="caution">
    <text evidence="2">The sequence shown here is derived from an EMBL/GenBank/DDBJ whole genome shotgun (WGS) entry which is preliminary data.</text>
</comment>
<dbReference type="SMART" id="SM00857">
    <property type="entry name" value="Resolvase"/>
    <property type="match status" value="1"/>
</dbReference>
<dbReference type="InterPro" id="IPR006119">
    <property type="entry name" value="Resolv_N"/>
</dbReference>
<evidence type="ECO:0000313" key="2">
    <source>
        <dbReference type="EMBL" id="MBM6850219.1"/>
    </source>
</evidence>
<dbReference type="Proteomes" id="UP000719500">
    <property type="component" value="Unassembled WGS sequence"/>
</dbReference>
<dbReference type="SUPFAM" id="SSF53041">
    <property type="entry name" value="Resolvase-like"/>
    <property type="match status" value="1"/>
</dbReference>
<dbReference type="Gene3D" id="3.90.1750.20">
    <property type="entry name" value="Putative Large Serine Recombinase, Chain B, Domain 2"/>
    <property type="match status" value="1"/>
</dbReference>
<dbReference type="EMBL" id="JACSNX010000001">
    <property type="protein sequence ID" value="MBM6850219.1"/>
    <property type="molecule type" value="Genomic_DNA"/>
</dbReference>
<dbReference type="Pfam" id="PF07508">
    <property type="entry name" value="Recombinase"/>
    <property type="match status" value="1"/>
</dbReference>
<accession>A0ABS2FRK0</accession>
<reference evidence="2 3" key="1">
    <citation type="journal article" date="2021" name="Sci. Rep.">
        <title>The distribution of antibiotic resistance genes in chicken gut microbiota commensals.</title>
        <authorList>
            <person name="Juricova H."/>
            <person name="Matiasovicova J."/>
            <person name="Kubasova T."/>
            <person name="Cejkova D."/>
            <person name="Rychlik I."/>
        </authorList>
    </citation>
    <scope>NUCLEOTIDE SEQUENCE [LARGE SCALE GENOMIC DNA]</scope>
    <source>
        <strain evidence="2 3">An411</strain>
    </source>
</reference>
<protein>
    <submittedName>
        <fullName evidence="2">Recombinase family protein</fullName>
    </submittedName>
</protein>